<proteinExistence type="inferred from homology"/>
<evidence type="ECO:0000256" key="5">
    <source>
        <dbReference type="ARBA" id="ARBA00023136"/>
    </source>
</evidence>
<reference evidence="7 8" key="1">
    <citation type="journal article" date="2015" name="Sci. Rep.">
        <title>The power of single molecule real-time sequencing technology in the de novo assembly of a eukaryotic genome.</title>
        <authorList>
            <person name="Sakai H."/>
            <person name="Naito K."/>
            <person name="Ogiso-Tanaka E."/>
            <person name="Takahashi Y."/>
            <person name="Iseki K."/>
            <person name="Muto C."/>
            <person name="Satou K."/>
            <person name="Teruya K."/>
            <person name="Shiroma A."/>
            <person name="Shimoji M."/>
            <person name="Hirano T."/>
            <person name="Itoh T."/>
            <person name="Kaga A."/>
            <person name="Tomooka N."/>
        </authorList>
    </citation>
    <scope>NUCLEOTIDE SEQUENCE [LARGE SCALE GENOMIC DNA]</scope>
    <source>
        <strain evidence="8">cv. Shumari</strain>
    </source>
</reference>
<name>A0A0S3S0F7_PHAAN</name>
<gene>
    <name evidence="7" type="primary">Vigan.04G395500</name>
    <name evidence="7" type="ORF">VIGAN_04395500</name>
</gene>
<dbReference type="GO" id="GO:0033013">
    <property type="term" value="P:tetrapyrrole metabolic process"/>
    <property type="evidence" value="ECO:0007669"/>
    <property type="project" value="UniProtKB-ARBA"/>
</dbReference>
<feature type="transmembrane region" description="Helical" evidence="6">
    <location>
        <begin position="157"/>
        <end position="176"/>
    </location>
</feature>
<evidence type="ECO:0000313" key="7">
    <source>
        <dbReference type="EMBL" id="BAT86316.1"/>
    </source>
</evidence>
<dbReference type="Proteomes" id="UP000291084">
    <property type="component" value="Chromosome 4"/>
</dbReference>
<evidence type="ECO:0000256" key="4">
    <source>
        <dbReference type="ARBA" id="ARBA00022989"/>
    </source>
</evidence>
<sequence>MGTCSLGVLPHMHRDPHIFSLMHTRPNICIHSITSIHVSLHHTIHVLSLKTITHRESFTNTNPLFSSFLPHSSSMASNDLKHRLTPHPDTAANDNGMIGDKRQKRKMMAKRGLKSLAIAVTLPFLLTVLSACIGSSITADDSLSTRRPFWFPPSWAVHFTCPAISLLMGMAAWMVWAEGGFHRNRMALLFYFTQILFAVLWDPLVFAAGATRLSLMLCLGLFVSQYGCMLVFRSVNPIAADLIKPSLAWVAFLSIVNIKLLFI</sequence>
<dbReference type="Gene3D" id="1.20.1260.100">
    <property type="entry name" value="TspO/MBR protein"/>
    <property type="match status" value="1"/>
</dbReference>
<evidence type="ECO:0000313" key="8">
    <source>
        <dbReference type="Proteomes" id="UP000291084"/>
    </source>
</evidence>
<comment type="similarity">
    <text evidence="2">Belongs to the TspO/BZRP family.</text>
</comment>
<feature type="transmembrane region" description="Helical" evidence="6">
    <location>
        <begin position="112"/>
        <end position="137"/>
    </location>
</feature>
<evidence type="ECO:0000256" key="2">
    <source>
        <dbReference type="ARBA" id="ARBA00007524"/>
    </source>
</evidence>
<keyword evidence="4 6" id="KW-1133">Transmembrane helix</keyword>
<dbReference type="AlphaFoldDB" id="A0A0S3S0F7"/>
<dbReference type="InterPro" id="IPR038330">
    <property type="entry name" value="TspO/MBR-related_sf"/>
</dbReference>
<feature type="transmembrane region" description="Helical" evidence="6">
    <location>
        <begin position="188"/>
        <end position="207"/>
    </location>
</feature>
<dbReference type="PANTHER" id="PTHR10057:SF0">
    <property type="entry name" value="TRANSLOCATOR PROTEIN"/>
    <property type="match status" value="1"/>
</dbReference>
<comment type="subcellular location">
    <subcellularLocation>
        <location evidence="1">Membrane</location>
        <topology evidence="1">Multi-pass membrane protein</topology>
    </subcellularLocation>
</comment>
<keyword evidence="3 6" id="KW-0812">Transmembrane</keyword>
<organism evidence="7 8">
    <name type="scientific">Vigna angularis var. angularis</name>
    <dbReference type="NCBI Taxonomy" id="157739"/>
    <lineage>
        <taxon>Eukaryota</taxon>
        <taxon>Viridiplantae</taxon>
        <taxon>Streptophyta</taxon>
        <taxon>Embryophyta</taxon>
        <taxon>Tracheophyta</taxon>
        <taxon>Spermatophyta</taxon>
        <taxon>Magnoliopsida</taxon>
        <taxon>eudicotyledons</taxon>
        <taxon>Gunneridae</taxon>
        <taxon>Pentapetalae</taxon>
        <taxon>rosids</taxon>
        <taxon>fabids</taxon>
        <taxon>Fabales</taxon>
        <taxon>Fabaceae</taxon>
        <taxon>Papilionoideae</taxon>
        <taxon>50 kb inversion clade</taxon>
        <taxon>NPAAA clade</taxon>
        <taxon>indigoferoid/millettioid clade</taxon>
        <taxon>Phaseoleae</taxon>
        <taxon>Vigna</taxon>
    </lineage>
</organism>
<evidence type="ECO:0000256" key="6">
    <source>
        <dbReference type="SAM" id="Phobius"/>
    </source>
</evidence>
<evidence type="ECO:0008006" key="9">
    <source>
        <dbReference type="Google" id="ProtNLM"/>
    </source>
</evidence>
<keyword evidence="8" id="KW-1185">Reference proteome</keyword>
<dbReference type="Pfam" id="PF03073">
    <property type="entry name" value="TspO_MBR"/>
    <property type="match status" value="1"/>
</dbReference>
<evidence type="ECO:0000256" key="3">
    <source>
        <dbReference type="ARBA" id="ARBA00022692"/>
    </source>
</evidence>
<protein>
    <recommendedName>
        <fullName evidence="9">Translocator protein homolog</fullName>
    </recommendedName>
</protein>
<dbReference type="EMBL" id="AP015037">
    <property type="protein sequence ID" value="BAT86316.1"/>
    <property type="molecule type" value="Genomic_DNA"/>
</dbReference>
<dbReference type="OrthoDB" id="8841220at2759"/>
<dbReference type="FunFam" id="1.20.1260.100:FF:000001">
    <property type="entry name" value="translocator protein 2"/>
    <property type="match status" value="1"/>
</dbReference>
<dbReference type="PANTHER" id="PTHR10057">
    <property type="entry name" value="PERIPHERAL-TYPE BENZODIAZEPINE RECEPTOR"/>
    <property type="match status" value="1"/>
</dbReference>
<evidence type="ECO:0000256" key="1">
    <source>
        <dbReference type="ARBA" id="ARBA00004141"/>
    </source>
</evidence>
<dbReference type="GO" id="GO:0016020">
    <property type="term" value="C:membrane"/>
    <property type="evidence" value="ECO:0007669"/>
    <property type="project" value="UniProtKB-SubCell"/>
</dbReference>
<keyword evidence="5 6" id="KW-0472">Membrane</keyword>
<dbReference type="CDD" id="cd15904">
    <property type="entry name" value="TSPO_MBR"/>
    <property type="match status" value="1"/>
</dbReference>
<accession>A0A0S3S0F7</accession>
<dbReference type="InterPro" id="IPR004307">
    <property type="entry name" value="TspO_MBR"/>
</dbReference>